<dbReference type="PROSITE" id="PS50994">
    <property type="entry name" value="INTEGRASE"/>
    <property type="match status" value="1"/>
</dbReference>
<dbReference type="PANTHER" id="PTHR46889:SF4">
    <property type="entry name" value="TRANSPOSASE INSO FOR INSERTION SEQUENCE ELEMENT IS911B-RELATED"/>
    <property type="match status" value="1"/>
</dbReference>
<dbReference type="InterPro" id="IPR001584">
    <property type="entry name" value="Integrase_cat-core"/>
</dbReference>
<name>A0A6I3LUE1_9FLAO</name>
<feature type="domain" description="Integrase catalytic" evidence="1">
    <location>
        <begin position="1"/>
        <end position="126"/>
    </location>
</feature>
<accession>A0A6I3LUE1</accession>
<dbReference type="SUPFAM" id="SSF53098">
    <property type="entry name" value="Ribonuclease H-like"/>
    <property type="match status" value="1"/>
</dbReference>
<dbReference type="GO" id="GO:0015074">
    <property type="term" value="P:DNA integration"/>
    <property type="evidence" value="ECO:0007669"/>
    <property type="project" value="InterPro"/>
</dbReference>
<evidence type="ECO:0000313" key="3">
    <source>
        <dbReference type="Proteomes" id="UP000438760"/>
    </source>
</evidence>
<sequence length="132" mass="15618">WSLSKDMSTENTTLAAFKMAKKNRAFEEGLIFHSDQGVQYANYKFANYLKSFKVVRSMSRKANCWDNAVAESFFKSLKVEMVYGNLQLSTKKMESKVFEYIEMWYNKRRRHSYLNYQTINEFNQIINSNKAA</sequence>
<dbReference type="EMBL" id="WMJX01000136">
    <property type="protein sequence ID" value="MTG99532.1"/>
    <property type="molecule type" value="Genomic_DNA"/>
</dbReference>
<dbReference type="Pfam" id="PF00665">
    <property type="entry name" value="rve"/>
    <property type="match status" value="1"/>
</dbReference>
<dbReference type="GO" id="GO:0003676">
    <property type="term" value="F:nucleic acid binding"/>
    <property type="evidence" value="ECO:0007669"/>
    <property type="project" value="InterPro"/>
</dbReference>
<proteinExistence type="predicted"/>
<reference evidence="2 3" key="1">
    <citation type="submission" date="2019-11" db="EMBL/GenBank/DDBJ databases">
        <title>Genome of Strain BIT-d1.</title>
        <authorList>
            <person name="Yang Y."/>
        </authorList>
    </citation>
    <scope>NUCLEOTIDE SEQUENCE [LARGE SCALE GENOMIC DNA]</scope>
    <source>
        <strain evidence="2 3">BIT-d1</strain>
    </source>
</reference>
<evidence type="ECO:0000313" key="2">
    <source>
        <dbReference type="EMBL" id="MTG99532.1"/>
    </source>
</evidence>
<dbReference type="InterPro" id="IPR012337">
    <property type="entry name" value="RNaseH-like_sf"/>
</dbReference>
<evidence type="ECO:0000259" key="1">
    <source>
        <dbReference type="PROSITE" id="PS50994"/>
    </source>
</evidence>
<comment type="caution">
    <text evidence="2">The sequence shown here is derived from an EMBL/GenBank/DDBJ whole genome shotgun (WGS) entry which is preliminary data.</text>
</comment>
<dbReference type="InterPro" id="IPR036397">
    <property type="entry name" value="RNaseH_sf"/>
</dbReference>
<dbReference type="RefSeq" id="WP_155093507.1">
    <property type="nucleotide sequence ID" value="NZ_WMJX01000136.1"/>
</dbReference>
<dbReference type="AlphaFoldDB" id="A0A6I3LUE1"/>
<dbReference type="OrthoDB" id="9815231at2"/>
<dbReference type="Pfam" id="PF13333">
    <property type="entry name" value="rve_2"/>
    <property type="match status" value="1"/>
</dbReference>
<dbReference type="Proteomes" id="UP000438760">
    <property type="component" value="Unassembled WGS sequence"/>
</dbReference>
<gene>
    <name evidence="2" type="ORF">GJV76_15660</name>
</gene>
<feature type="non-terminal residue" evidence="2">
    <location>
        <position position="1"/>
    </location>
</feature>
<keyword evidence="3" id="KW-1185">Reference proteome</keyword>
<dbReference type="InterPro" id="IPR050900">
    <property type="entry name" value="Transposase_IS3/IS150/IS904"/>
</dbReference>
<dbReference type="Gene3D" id="3.30.420.10">
    <property type="entry name" value="Ribonuclease H-like superfamily/Ribonuclease H"/>
    <property type="match status" value="1"/>
</dbReference>
<organism evidence="2 3">
    <name type="scientific">Myroides albus</name>
    <dbReference type="NCBI Taxonomy" id="2562892"/>
    <lineage>
        <taxon>Bacteria</taxon>
        <taxon>Pseudomonadati</taxon>
        <taxon>Bacteroidota</taxon>
        <taxon>Flavobacteriia</taxon>
        <taxon>Flavobacteriales</taxon>
        <taxon>Flavobacteriaceae</taxon>
        <taxon>Myroides</taxon>
    </lineage>
</organism>
<protein>
    <submittedName>
        <fullName evidence="2">DDE-type integrase/transposase/recombinase</fullName>
    </submittedName>
</protein>
<dbReference type="PANTHER" id="PTHR46889">
    <property type="entry name" value="TRANSPOSASE INSF FOR INSERTION SEQUENCE IS3B-RELATED"/>
    <property type="match status" value="1"/>
</dbReference>